<dbReference type="SUPFAM" id="SSF103491">
    <property type="entry name" value="Preprotein translocase SecY subunit"/>
    <property type="match status" value="1"/>
</dbReference>
<feature type="transmembrane region" description="Helical" evidence="8">
    <location>
        <begin position="136"/>
        <end position="154"/>
    </location>
</feature>
<feature type="transmembrane region" description="Helical" evidence="8">
    <location>
        <begin position="20"/>
        <end position="40"/>
    </location>
</feature>
<evidence type="ECO:0000256" key="9">
    <source>
        <dbReference type="NCBIfam" id="TIGR02920"/>
    </source>
</evidence>
<keyword evidence="3 8" id="KW-0812">Transmembrane</keyword>
<feature type="transmembrane region" description="Helical" evidence="8">
    <location>
        <begin position="288"/>
        <end position="310"/>
    </location>
</feature>
<evidence type="ECO:0000256" key="2">
    <source>
        <dbReference type="ARBA" id="ARBA00022475"/>
    </source>
</evidence>
<comment type="similarity">
    <text evidence="8">Belongs to the SecY/SEC61-alpha family. SecY2 subfamily.</text>
</comment>
<feature type="transmembrane region" description="Helical" evidence="8">
    <location>
        <begin position="342"/>
        <end position="365"/>
    </location>
</feature>
<feature type="transmembrane region" description="Helical" evidence="8">
    <location>
        <begin position="371"/>
        <end position="391"/>
    </location>
</feature>
<dbReference type="Proteomes" id="UP000029488">
    <property type="component" value="Chromosome"/>
</dbReference>
<dbReference type="NCBIfam" id="TIGR02920">
    <property type="entry name" value="acc_sec_Y2"/>
    <property type="match status" value="1"/>
</dbReference>
<organism evidence="10 12">
    <name type="scientific">Ligilactobacillus salivarius</name>
    <dbReference type="NCBI Taxonomy" id="1624"/>
    <lineage>
        <taxon>Bacteria</taxon>
        <taxon>Bacillati</taxon>
        <taxon>Bacillota</taxon>
        <taxon>Bacilli</taxon>
        <taxon>Lactobacillales</taxon>
        <taxon>Lactobacillaceae</taxon>
        <taxon>Ligilactobacillus</taxon>
    </lineage>
</organism>
<evidence type="ECO:0000256" key="8">
    <source>
        <dbReference type="HAMAP-Rule" id="MF_01466"/>
    </source>
</evidence>
<dbReference type="InterPro" id="IPR014269">
    <property type="entry name" value="SecY2"/>
</dbReference>
<dbReference type="InterPro" id="IPR023201">
    <property type="entry name" value="SecY_dom_sf"/>
</dbReference>
<dbReference type="PANTHER" id="PTHR10906">
    <property type="entry name" value="SECY/SEC61-ALPHA FAMILY MEMBER"/>
    <property type="match status" value="1"/>
</dbReference>
<evidence type="ECO:0000256" key="5">
    <source>
        <dbReference type="ARBA" id="ARBA00022989"/>
    </source>
</evidence>
<keyword evidence="7 8" id="KW-0472">Membrane</keyword>
<dbReference type="EMBL" id="CP007646">
    <property type="protein sequence ID" value="AIR09827.1"/>
    <property type="molecule type" value="Genomic_DNA"/>
</dbReference>
<dbReference type="Proteomes" id="UP001231316">
    <property type="component" value="Chromosome"/>
</dbReference>
<proteinExistence type="inferred from homology"/>
<evidence type="ECO:0000256" key="6">
    <source>
        <dbReference type="ARBA" id="ARBA00023010"/>
    </source>
</evidence>
<keyword evidence="5 8" id="KW-1133">Transmembrane helix</keyword>
<comment type="function">
    <text evidence="8">Part of the accessory SecA2/SecY2 system specifically required for export of possible cell wall proteins. The central subunit of a protein translocation channel.</text>
</comment>
<dbReference type="Gene3D" id="1.10.3370.10">
    <property type="entry name" value="SecY subunit domain"/>
    <property type="match status" value="1"/>
</dbReference>
<feature type="transmembrane region" description="Helical" evidence="8">
    <location>
        <begin position="74"/>
        <end position="93"/>
    </location>
</feature>
<evidence type="ECO:0000313" key="12">
    <source>
        <dbReference type="Proteomes" id="UP000029488"/>
    </source>
</evidence>
<reference evidence="10 12" key="1">
    <citation type="journal article" date="2014" name="BMC Genomics">
        <title>Unusual genome complexity in Lactobacillus salivarius JCM1046.</title>
        <authorList>
            <person name="Raftis E.J."/>
            <person name="Forde B.M."/>
            <person name="Claesson M.J."/>
            <person name="O'Toole P.W."/>
        </authorList>
    </citation>
    <scope>NUCLEOTIDE SEQUENCE [LARGE SCALE GENOMIC DNA]</scope>
    <source>
        <strain evidence="10 12">JCM1046</strain>
    </source>
</reference>
<keyword evidence="1 8" id="KW-0813">Transport</keyword>
<comment type="subunit">
    <text evidence="8">Component of the accessory SecA2/SecY2 protein translocase complex required to export cell wall proteins. May form heterotrimers with SecE and SecG subunits.</text>
</comment>
<dbReference type="RefSeq" id="WP_034982777.1">
    <property type="nucleotide sequence ID" value="NZ_CP007646.1"/>
</dbReference>
<evidence type="ECO:0000256" key="1">
    <source>
        <dbReference type="ARBA" id="ARBA00022448"/>
    </source>
</evidence>
<protein>
    <recommendedName>
        <fullName evidence="8 9">Accessory Sec system protein translocase subunit SecY2</fullName>
    </recommendedName>
</protein>
<feature type="transmembrane region" description="Helical" evidence="8">
    <location>
        <begin position="248"/>
        <end position="268"/>
    </location>
</feature>
<dbReference type="AlphaFoldDB" id="A0A089RT78"/>
<reference evidence="11" key="2">
    <citation type="submission" date="2023-04" db="EMBL/GenBank/DDBJ databases">
        <title>Four porcine-derived lactic acid bacteria strains analyses and their evaluation as potential probiotics based on genomics.</title>
        <authorList>
            <person name="Niu D."/>
        </authorList>
    </citation>
    <scope>NUCLEOTIDE SEQUENCE</scope>
    <source>
        <strain evidence="11">ZSA5</strain>
    </source>
</reference>
<dbReference type="PRINTS" id="PR00303">
    <property type="entry name" value="SECYTRNLCASE"/>
</dbReference>
<dbReference type="PIRSF" id="PIRSF004557">
    <property type="entry name" value="SecY"/>
    <property type="match status" value="1"/>
</dbReference>
<dbReference type="InterPro" id="IPR002208">
    <property type="entry name" value="SecY/SEC61-alpha"/>
</dbReference>
<keyword evidence="2 8" id="KW-1003">Cell membrane</keyword>
<evidence type="ECO:0000256" key="7">
    <source>
        <dbReference type="ARBA" id="ARBA00023136"/>
    </source>
</evidence>
<accession>A0A089RT78</accession>
<name>A0A089RT78_9LACO</name>
<feature type="transmembrane region" description="Helical" evidence="8">
    <location>
        <begin position="105"/>
        <end position="124"/>
    </location>
</feature>
<evidence type="ECO:0000256" key="3">
    <source>
        <dbReference type="ARBA" id="ARBA00022692"/>
    </source>
</evidence>
<dbReference type="GO" id="GO:0065002">
    <property type="term" value="P:intracellular protein transmembrane transport"/>
    <property type="evidence" value="ECO:0007669"/>
    <property type="project" value="UniProtKB-UniRule"/>
</dbReference>
<keyword evidence="6 8" id="KW-0811">Translocation</keyword>
<dbReference type="KEGG" id="lsj:LSJ_0057"/>
<keyword evidence="4 8" id="KW-0653">Protein transport</keyword>
<gene>
    <name evidence="8 11" type="primary">secY2</name>
    <name evidence="10" type="ORF">LSJ_0057</name>
    <name evidence="11" type="ORF">QFE45_00280</name>
</gene>
<feature type="transmembrane region" description="Helical" evidence="8">
    <location>
        <begin position="193"/>
        <end position="213"/>
    </location>
</feature>
<evidence type="ECO:0000313" key="11">
    <source>
        <dbReference type="EMBL" id="WII28624.1"/>
    </source>
</evidence>
<comment type="caution">
    <text evidence="8">Lacks conserved residue(s) required for the propagation of feature annotation.</text>
</comment>
<evidence type="ECO:0000256" key="4">
    <source>
        <dbReference type="ARBA" id="ARBA00022927"/>
    </source>
</evidence>
<dbReference type="EMBL" id="CP123971">
    <property type="protein sequence ID" value="WII28624.1"/>
    <property type="molecule type" value="Genomic_DNA"/>
</dbReference>
<dbReference type="GO" id="GO:0006605">
    <property type="term" value="P:protein targeting"/>
    <property type="evidence" value="ECO:0007669"/>
    <property type="project" value="UniProtKB-UniRule"/>
</dbReference>
<dbReference type="Pfam" id="PF00344">
    <property type="entry name" value="SecY"/>
    <property type="match status" value="1"/>
</dbReference>
<evidence type="ECO:0000313" key="10">
    <source>
        <dbReference type="EMBL" id="AIR09827.1"/>
    </source>
</evidence>
<dbReference type="GO" id="GO:0005886">
    <property type="term" value="C:plasma membrane"/>
    <property type="evidence" value="ECO:0007669"/>
    <property type="project" value="UniProtKB-SubCell"/>
</dbReference>
<comment type="subcellular location">
    <subcellularLocation>
        <location evidence="8">Cell membrane</location>
        <topology evidence="8">Multi-pass membrane protein</topology>
    </subcellularLocation>
</comment>
<dbReference type="HAMAP" id="MF_01466">
    <property type="entry name" value="SecY2"/>
    <property type="match status" value="1"/>
</dbReference>
<sequence length="409" mass="45474">MRLRKKPKKDTLINFFVPKFLWTMFILITYMIGSAIPIPLGGTMAEAKSNYVLQLASNATGGDISNLTLLSLGLGPWMSSMIIWQVLVMIKPLGLGSLSERESGYLRNILILFLSIVQSIGIVLSFKMNVDYETKVGVVIMLIAGGFFTVWLAYLNAAKGVGGSMLIMLFKMITGVEQQLWETFKMLSKISNGKWIMVLVALAILILVIMSVIMERSEYRIPVTRVMINNDLNKDSYIPIKVNNGGGMAIMFAMSLFMIVNYLLQIIAHHFPVGFLKTFAKGVSMYSFAGATLYVIVLFALAIMFGFVNIDAGQIAEGLRNSGDYIKNIKPGKDTKRYLTKYVAFFSIVGSIYITLVAGGPLYIGAIQPKYAKVVMIPGIAMMCFGMIFNVQEQIRAAKSLYSYKKWIK</sequence>